<keyword evidence="1" id="KW-0732">Signal</keyword>
<evidence type="ECO:0000313" key="2">
    <source>
        <dbReference type="EMBL" id="HDY59687.1"/>
    </source>
</evidence>
<dbReference type="EMBL" id="DSKY01000021">
    <property type="protein sequence ID" value="HDY59687.1"/>
    <property type="molecule type" value="Genomic_DNA"/>
</dbReference>
<name>A0A7V1EIN4_UNCW3</name>
<dbReference type="AlphaFoldDB" id="A0A7V1EIN4"/>
<protein>
    <submittedName>
        <fullName evidence="2">Uncharacterized protein</fullName>
    </submittedName>
</protein>
<feature type="chain" id="PRO_5031480141" evidence="1">
    <location>
        <begin position="17"/>
        <end position="81"/>
    </location>
</feature>
<comment type="caution">
    <text evidence="2">The sequence shown here is derived from an EMBL/GenBank/DDBJ whole genome shotgun (WGS) entry which is preliminary data.</text>
</comment>
<sequence>MKYLGMLFLIPMFASAAHCFIWDYPDTDYVYEPEIGMTIDDTYWLRQSLSALGHTYVMDTTLPSDISPYQVFFAMCGWYDC</sequence>
<proteinExistence type="predicted"/>
<accession>A0A7V1EIN4</accession>
<organism evidence="2">
    <name type="scientific">candidate division WOR-3 bacterium</name>
    <dbReference type="NCBI Taxonomy" id="2052148"/>
    <lineage>
        <taxon>Bacteria</taxon>
        <taxon>Bacteria division WOR-3</taxon>
    </lineage>
</organism>
<gene>
    <name evidence="2" type="ORF">ENP86_09075</name>
</gene>
<reference evidence="2" key="1">
    <citation type="journal article" date="2020" name="mSystems">
        <title>Genome- and Community-Level Interaction Insights into Carbon Utilization and Element Cycling Functions of Hydrothermarchaeota in Hydrothermal Sediment.</title>
        <authorList>
            <person name="Zhou Z."/>
            <person name="Liu Y."/>
            <person name="Xu W."/>
            <person name="Pan J."/>
            <person name="Luo Z.H."/>
            <person name="Li M."/>
        </authorList>
    </citation>
    <scope>NUCLEOTIDE SEQUENCE [LARGE SCALE GENOMIC DNA]</scope>
    <source>
        <strain evidence="2">SpSt-258</strain>
    </source>
</reference>
<evidence type="ECO:0000256" key="1">
    <source>
        <dbReference type="SAM" id="SignalP"/>
    </source>
</evidence>
<feature type="signal peptide" evidence="1">
    <location>
        <begin position="1"/>
        <end position="16"/>
    </location>
</feature>